<reference evidence="3" key="1">
    <citation type="submission" date="2022-12" db="EMBL/GenBank/DDBJ databases">
        <title>Draft genome assemblies for two species of Escallonia (Escalloniales).</title>
        <authorList>
            <person name="Chanderbali A."/>
            <person name="Dervinis C."/>
            <person name="Anghel I."/>
            <person name="Soltis D."/>
            <person name="Soltis P."/>
            <person name="Zapata F."/>
        </authorList>
    </citation>
    <scope>NUCLEOTIDE SEQUENCE</scope>
    <source>
        <strain evidence="3">UCBG64.0493</strain>
        <tissue evidence="3">Leaf</tissue>
    </source>
</reference>
<name>A0AA88XB85_9ASTE</name>
<dbReference type="SUPFAM" id="SSF50985">
    <property type="entry name" value="RCC1/BLIP-II"/>
    <property type="match status" value="1"/>
</dbReference>
<dbReference type="Gene3D" id="2.130.10.30">
    <property type="entry name" value="Regulator of chromosome condensation 1/beta-lactamase-inhibitor protein II"/>
    <property type="match status" value="1"/>
</dbReference>
<dbReference type="InterPro" id="IPR009091">
    <property type="entry name" value="RCC1/BLIP-II"/>
</dbReference>
<keyword evidence="4" id="KW-1185">Reference proteome</keyword>
<gene>
    <name evidence="3" type="ORF">RJ639_034707</name>
</gene>
<dbReference type="PANTHER" id="PTHR22870:SF408">
    <property type="entry name" value="OS09G0560450 PROTEIN"/>
    <property type="match status" value="1"/>
</dbReference>
<protein>
    <submittedName>
        <fullName evidence="3">Uncharacterized protein</fullName>
    </submittedName>
</protein>
<dbReference type="PROSITE" id="PS50012">
    <property type="entry name" value="RCC1_3"/>
    <property type="match status" value="1"/>
</dbReference>
<evidence type="ECO:0000313" key="4">
    <source>
        <dbReference type="Proteomes" id="UP001188597"/>
    </source>
</evidence>
<evidence type="ECO:0000313" key="3">
    <source>
        <dbReference type="EMBL" id="KAK3035270.1"/>
    </source>
</evidence>
<evidence type="ECO:0000256" key="1">
    <source>
        <dbReference type="ARBA" id="ARBA00022737"/>
    </source>
</evidence>
<dbReference type="PROSITE" id="PS00626">
    <property type="entry name" value="RCC1_2"/>
    <property type="match status" value="1"/>
</dbReference>
<dbReference type="InterPro" id="IPR051210">
    <property type="entry name" value="Ub_ligase/GEF_domain"/>
</dbReference>
<dbReference type="EMBL" id="JAVXUP010000179">
    <property type="protein sequence ID" value="KAK3035270.1"/>
    <property type="molecule type" value="Genomic_DNA"/>
</dbReference>
<dbReference type="Proteomes" id="UP001188597">
    <property type="component" value="Unassembled WGS sequence"/>
</dbReference>
<dbReference type="Pfam" id="PF00415">
    <property type="entry name" value="RCC1"/>
    <property type="match status" value="1"/>
</dbReference>
<keyword evidence="1" id="KW-0677">Repeat</keyword>
<evidence type="ECO:0000256" key="2">
    <source>
        <dbReference type="PROSITE-ProRule" id="PRU00235"/>
    </source>
</evidence>
<proteinExistence type="predicted"/>
<feature type="repeat" description="RCC1" evidence="2">
    <location>
        <begin position="193"/>
        <end position="244"/>
    </location>
</feature>
<accession>A0AA88XB85</accession>
<organism evidence="3 4">
    <name type="scientific">Escallonia herrerae</name>
    <dbReference type="NCBI Taxonomy" id="1293975"/>
    <lineage>
        <taxon>Eukaryota</taxon>
        <taxon>Viridiplantae</taxon>
        <taxon>Streptophyta</taxon>
        <taxon>Embryophyta</taxon>
        <taxon>Tracheophyta</taxon>
        <taxon>Spermatophyta</taxon>
        <taxon>Magnoliopsida</taxon>
        <taxon>eudicotyledons</taxon>
        <taxon>Gunneridae</taxon>
        <taxon>Pentapetalae</taxon>
        <taxon>asterids</taxon>
        <taxon>campanulids</taxon>
        <taxon>Escalloniales</taxon>
        <taxon>Escalloniaceae</taxon>
        <taxon>Escallonia</taxon>
    </lineage>
</organism>
<dbReference type="InterPro" id="IPR000408">
    <property type="entry name" value="Reg_chr_condens"/>
</dbReference>
<dbReference type="AlphaFoldDB" id="A0AA88XB85"/>
<sequence>MEEQGGASSSSSETAGSGPAPVRRVLLISAGASHSVALLYTLWYDNYKGGLVIVIGLGMIPMNSGKAVFVPKALIGIEDVPYLKLQPIFSGSWALKGYGLEAGLSILNDMASFHSVQGILRILRNRNRMQLGYKKIGKSSLKGRKRFLSKYLDSKMIDFDLEIGLKLYSHCSTSLVLAFLLPPLAIEFDTTGNVVCSWGRGEDGQLGLGDAEDRLSPIQLRALDGQDIVSVTSGADHTTAFSESSFPTARNHTSYVLKARLSLDLVGKDSQGPTGGVAHMAPCSVSEKEKKGETELILHCIVLNMLHSLHRKSYNQISPFHHAVLRQMVLLVRLVAITDNQQDEILVRMVKQLDGAISVEYADTPGVAVVIVEDPFQTLAQFKAGLWADMRRELLQQPPYIVENAFRVALDTEEYLKLSEYEKSWIPSRKGNRESKTSQHDVQEEANLKAEDAMLAIEVKIDKEVKKMDINNSSATGSVEEYILEAKETNTVQGTVINVPNRFGG</sequence>
<comment type="caution">
    <text evidence="3">The sequence shown here is derived from an EMBL/GenBank/DDBJ whole genome shotgun (WGS) entry which is preliminary data.</text>
</comment>
<dbReference type="PANTHER" id="PTHR22870">
    <property type="entry name" value="REGULATOR OF CHROMOSOME CONDENSATION"/>
    <property type="match status" value="1"/>
</dbReference>